<dbReference type="SUPFAM" id="SSF116734">
    <property type="entry name" value="DNA methylase specificity domain"/>
    <property type="match status" value="2"/>
</dbReference>
<keyword evidence="6" id="KW-1185">Reference proteome</keyword>
<evidence type="ECO:0000313" key="5">
    <source>
        <dbReference type="EMBL" id="MBF6353619.1"/>
    </source>
</evidence>
<dbReference type="PANTHER" id="PTHR30408">
    <property type="entry name" value="TYPE-1 RESTRICTION ENZYME ECOKI SPECIFICITY PROTEIN"/>
    <property type="match status" value="1"/>
</dbReference>
<dbReference type="Gene3D" id="3.90.220.20">
    <property type="entry name" value="DNA methylase specificity domains"/>
    <property type="match status" value="2"/>
</dbReference>
<organism evidence="5 6">
    <name type="scientific">Nocardia higoensis</name>
    <dbReference type="NCBI Taxonomy" id="228599"/>
    <lineage>
        <taxon>Bacteria</taxon>
        <taxon>Bacillati</taxon>
        <taxon>Actinomycetota</taxon>
        <taxon>Actinomycetes</taxon>
        <taxon>Mycobacteriales</taxon>
        <taxon>Nocardiaceae</taxon>
        <taxon>Nocardia</taxon>
    </lineage>
</organism>
<reference evidence="5 6" key="1">
    <citation type="submission" date="2020-10" db="EMBL/GenBank/DDBJ databases">
        <title>Identification of Nocardia species via Next-generation sequencing and recognition of intraspecies genetic diversity.</title>
        <authorList>
            <person name="Li P."/>
            <person name="Li P."/>
            <person name="Lu B."/>
        </authorList>
    </citation>
    <scope>NUCLEOTIDE SEQUENCE [LARGE SCALE GENOMIC DNA]</scope>
    <source>
        <strain evidence="5 6">BJ06-0143</strain>
    </source>
</reference>
<dbReference type="EMBL" id="JADLQN010000001">
    <property type="protein sequence ID" value="MBF6353619.1"/>
    <property type="molecule type" value="Genomic_DNA"/>
</dbReference>
<dbReference type="InterPro" id="IPR000055">
    <property type="entry name" value="Restrct_endonuc_typeI_TRD"/>
</dbReference>
<sequence>MVSQAANQESGLKWDRCRFHNYLGDPESLKGHLVNGDVLVNSTGTGTLGRIGYFSGSPDEVPCVADGHVTVVRTDPTELHPRFAYYWMRSEVFRDYIFAALVVGATNQIELNRDRLRDAPVPLPLLEEQRRIADFLDAEISRIDRLMKAREKQILLLKDRRWSHFQELIDRSGSPILPLRRIIDSLTDGPFGSAFSSSDYSDEGAAVVRLGNIGFAEYRTDDQARVPMSIFERFQQYAVQAGDVLIAGLGDAKNHAGRACVAPDLGLSIVKGKCFRMRLNSQGDPEFIATVLSSPIGASAVEGRGSTRSMINLDVVKSARVPIPSLLAQRRIVEDHAAAWSQMARLVDRGSAQIGLLAERRQALITAAVTGKFDVTTASGRNLTQGV</sequence>
<comment type="caution">
    <text evidence="5">The sequence shown here is derived from an EMBL/GenBank/DDBJ whole genome shotgun (WGS) entry which is preliminary data.</text>
</comment>
<comment type="similarity">
    <text evidence="1">Belongs to the type-I restriction system S methylase family.</text>
</comment>
<dbReference type="Pfam" id="PF01420">
    <property type="entry name" value="Methylase_S"/>
    <property type="match status" value="1"/>
</dbReference>
<proteinExistence type="inferred from homology"/>
<keyword evidence="5" id="KW-0540">Nuclease</keyword>
<evidence type="ECO:0000256" key="1">
    <source>
        <dbReference type="ARBA" id="ARBA00010923"/>
    </source>
</evidence>
<accession>A0ABS0D567</accession>
<dbReference type="Proteomes" id="UP000707731">
    <property type="component" value="Unassembled WGS sequence"/>
</dbReference>
<keyword evidence="5" id="KW-0378">Hydrolase</keyword>
<gene>
    <name evidence="5" type="ORF">IU449_03480</name>
</gene>
<dbReference type="InterPro" id="IPR044946">
    <property type="entry name" value="Restrct_endonuc_typeI_TRD_sf"/>
</dbReference>
<dbReference type="InterPro" id="IPR052021">
    <property type="entry name" value="Type-I_RS_S_subunit"/>
</dbReference>
<keyword evidence="5" id="KW-0255">Endonuclease</keyword>
<evidence type="ECO:0000256" key="3">
    <source>
        <dbReference type="ARBA" id="ARBA00023125"/>
    </source>
</evidence>
<evidence type="ECO:0000313" key="6">
    <source>
        <dbReference type="Proteomes" id="UP000707731"/>
    </source>
</evidence>
<keyword evidence="2" id="KW-0680">Restriction system</keyword>
<evidence type="ECO:0000259" key="4">
    <source>
        <dbReference type="Pfam" id="PF01420"/>
    </source>
</evidence>
<feature type="domain" description="Type I restriction modification DNA specificity" evidence="4">
    <location>
        <begin position="35"/>
        <end position="154"/>
    </location>
</feature>
<keyword evidence="3" id="KW-0238">DNA-binding</keyword>
<name>A0ABS0D567_9NOCA</name>
<evidence type="ECO:0000256" key="2">
    <source>
        <dbReference type="ARBA" id="ARBA00022747"/>
    </source>
</evidence>
<dbReference type="PANTHER" id="PTHR30408:SF12">
    <property type="entry name" value="TYPE I RESTRICTION ENZYME MJAVIII SPECIFICITY SUBUNIT"/>
    <property type="match status" value="1"/>
</dbReference>
<protein>
    <submittedName>
        <fullName evidence="5">Restriction endonuclease subunit S</fullName>
    </submittedName>
</protein>
<dbReference type="GO" id="GO:0004519">
    <property type="term" value="F:endonuclease activity"/>
    <property type="evidence" value="ECO:0007669"/>
    <property type="project" value="UniProtKB-KW"/>
</dbReference>